<keyword evidence="1 3" id="KW-0378">Hydrolase</keyword>
<comment type="catalytic activity">
    <reaction evidence="1">
        <text>Endohydrolysis of beta-(1-&gt;4)-linkages between D-glucosamine residues in a partly acetylated chitosan.</text>
        <dbReference type="EC" id="3.2.1.132"/>
    </reaction>
</comment>
<dbReference type="EMBL" id="JAMZDX010000005">
    <property type="protein sequence ID" value="MCP2312043.1"/>
    <property type="molecule type" value="Genomic_DNA"/>
</dbReference>
<evidence type="ECO:0000256" key="2">
    <source>
        <dbReference type="SAM" id="MobiDB-lite"/>
    </source>
</evidence>
<dbReference type="SUPFAM" id="SSF53955">
    <property type="entry name" value="Lysozyme-like"/>
    <property type="match status" value="1"/>
</dbReference>
<dbReference type="Proteomes" id="UP001206483">
    <property type="component" value="Unassembled WGS sequence"/>
</dbReference>
<dbReference type="PROSITE" id="PS51257">
    <property type="entry name" value="PROKAR_LIPOPROTEIN"/>
    <property type="match status" value="1"/>
</dbReference>
<protein>
    <recommendedName>
        <fullName evidence="1">Chitosanase</fullName>
        <ecNumber evidence="1">3.2.1.132</ecNumber>
    </recommendedName>
</protein>
<feature type="compositionally biased region" description="Low complexity" evidence="2">
    <location>
        <begin position="53"/>
        <end position="99"/>
    </location>
</feature>
<evidence type="ECO:0000256" key="1">
    <source>
        <dbReference type="PIRNR" id="PIRNR036551"/>
    </source>
</evidence>
<evidence type="ECO:0000313" key="3">
    <source>
        <dbReference type="EMBL" id="MCP2312043.1"/>
    </source>
</evidence>
<evidence type="ECO:0000313" key="4">
    <source>
        <dbReference type="Proteomes" id="UP001206483"/>
    </source>
</evidence>
<dbReference type="InterPro" id="IPR000400">
    <property type="entry name" value="Glyco_hydro_46"/>
</dbReference>
<dbReference type="InterPro" id="IPR023346">
    <property type="entry name" value="Lysozyme-like_dom_sf"/>
</dbReference>
<comment type="caution">
    <text evidence="3">The sequence shown here is derived from an EMBL/GenBank/DDBJ whole genome shotgun (WGS) entry which is preliminary data.</text>
</comment>
<feature type="region of interest" description="Disordered" evidence="2">
    <location>
        <begin position="1"/>
        <end position="20"/>
    </location>
</feature>
<comment type="function">
    <text evidence="1">Aids in the defense against invading fungal pathogens by degrading their cell wall chitosan.</text>
</comment>
<dbReference type="EC" id="3.2.1.132" evidence="1"/>
<keyword evidence="1" id="KW-0964">Secreted</keyword>
<comment type="similarity">
    <text evidence="1">Belongs to the glycosyl hydrolase 46 family.</text>
</comment>
<comment type="subcellular location">
    <subcellularLocation>
        <location evidence="1">Secreted</location>
    </subcellularLocation>
</comment>
<sequence length="334" mass="35575">MRHRRLAARARARARRRRRRRVAVVAVLVAGCVTAAVGVARLHGGAPDAAASTGRPADPDPGTTDPAAAGAPAEATPAPATPTASSVPAAPSSTRPASPDLDSPRLKEIAQELVSSAENSSLDWKAQYTYIEDIQDGRGYTGGIIGFTSATDDMLRLVKHYQALEPDNPLVRYLPALQQVNGSDSHQGLDPGFTADWHTAAQDPAFRRAQDDERDRVYFNPAVAQAKADGLRALGQFAYYDAMVMHGPGSGPKSFAGIRAAALAKAKPPAQGGDETAYLEAFLSVRRAVMKSDASRQDTSRIDTIQEVFLKAGNLTLATPLRWTIYGDSYAVAR</sequence>
<organism evidence="3 4">
    <name type="scientific">Kitasatospora paracochleata</name>
    <dbReference type="NCBI Taxonomy" id="58354"/>
    <lineage>
        <taxon>Bacteria</taxon>
        <taxon>Bacillati</taxon>
        <taxon>Actinomycetota</taxon>
        <taxon>Actinomycetes</taxon>
        <taxon>Kitasatosporales</taxon>
        <taxon>Streptomycetaceae</taxon>
        <taxon>Kitasatospora</taxon>
    </lineage>
</organism>
<gene>
    <name evidence="3" type="ORF">FHR36_005209</name>
</gene>
<dbReference type="InterPro" id="IPR023099">
    <property type="entry name" value="Glyco_hydro_46_N"/>
</dbReference>
<keyword evidence="4" id="KW-1185">Reference proteome</keyword>
<keyword evidence="1 3" id="KW-0326">Glycosidase</keyword>
<proteinExistence type="inferred from homology"/>
<name>A0ABT1J4I4_9ACTN</name>
<feature type="region of interest" description="Disordered" evidence="2">
    <location>
        <begin position="46"/>
        <end position="103"/>
    </location>
</feature>
<dbReference type="RefSeq" id="WP_301330733.1">
    <property type="nucleotide sequence ID" value="NZ_BAAAUB010000016.1"/>
</dbReference>
<dbReference type="Pfam" id="PF01374">
    <property type="entry name" value="Glyco_hydro_46"/>
    <property type="match status" value="1"/>
</dbReference>
<dbReference type="Gene3D" id="1.20.141.10">
    <property type="entry name" value="Chitosanase, subunit A, domain 1"/>
    <property type="match status" value="1"/>
</dbReference>
<dbReference type="PROSITE" id="PS60000">
    <property type="entry name" value="CHITOSANASE_46_80"/>
    <property type="match status" value="1"/>
</dbReference>
<reference evidence="3 4" key="1">
    <citation type="submission" date="2022-06" db="EMBL/GenBank/DDBJ databases">
        <title>Sequencing the genomes of 1000 actinobacteria strains.</title>
        <authorList>
            <person name="Klenk H.-P."/>
        </authorList>
    </citation>
    <scope>NUCLEOTIDE SEQUENCE [LARGE SCALE GENOMIC DNA]</scope>
    <source>
        <strain evidence="3 4">DSM 41656</strain>
    </source>
</reference>
<dbReference type="CDD" id="cd00978">
    <property type="entry name" value="chitosanase_GH46"/>
    <property type="match status" value="1"/>
</dbReference>
<dbReference type="GO" id="GO:0016977">
    <property type="term" value="F:chitosanase activity"/>
    <property type="evidence" value="ECO:0007669"/>
    <property type="project" value="UniProtKB-EC"/>
</dbReference>
<dbReference type="Gene3D" id="3.30.386.10">
    <property type="entry name" value="Chitosanase, subunit A, domain 2"/>
    <property type="match status" value="1"/>
</dbReference>
<accession>A0ABT1J4I4</accession>
<dbReference type="PIRSF" id="PIRSF036551">
    <property type="entry name" value="Chitosanase"/>
    <property type="match status" value="1"/>
</dbReference>